<dbReference type="Proteomes" id="UP000034291">
    <property type="component" value="Unassembled WGS sequence"/>
</dbReference>
<feature type="compositionally biased region" description="Polar residues" evidence="1">
    <location>
        <begin position="133"/>
        <end position="144"/>
    </location>
</feature>
<evidence type="ECO:0000313" key="2">
    <source>
        <dbReference type="EMBL" id="KKK19718.1"/>
    </source>
</evidence>
<name>A0A0F8UJH9_9EURO</name>
<evidence type="ECO:0000256" key="1">
    <source>
        <dbReference type="SAM" id="MobiDB-lite"/>
    </source>
</evidence>
<dbReference type="PANTHER" id="PTHR42030">
    <property type="entry name" value="DRBM DOMAIN-CONTAINING PROTEIN"/>
    <property type="match status" value="1"/>
</dbReference>
<gene>
    <name evidence="2" type="ORF">ARAM_005410</name>
</gene>
<dbReference type="EMBL" id="JZBS01002181">
    <property type="protein sequence ID" value="KKK19718.1"/>
    <property type="molecule type" value="Genomic_DNA"/>
</dbReference>
<evidence type="ECO:0000313" key="3">
    <source>
        <dbReference type="Proteomes" id="UP000034291"/>
    </source>
</evidence>
<keyword evidence="3" id="KW-1185">Reference proteome</keyword>
<dbReference type="AlphaFoldDB" id="A0A0F8UJH9"/>
<organism evidence="2 3">
    <name type="scientific">Aspergillus rambellii</name>
    <dbReference type="NCBI Taxonomy" id="308745"/>
    <lineage>
        <taxon>Eukaryota</taxon>
        <taxon>Fungi</taxon>
        <taxon>Dikarya</taxon>
        <taxon>Ascomycota</taxon>
        <taxon>Pezizomycotina</taxon>
        <taxon>Eurotiomycetes</taxon>
        <taxon>Eurotiomycetidae</taxon>
        <taxon>Eurotiales</taxon>
        <taxon>Aspergillaceae</taxon>
        <taxon>Aspergillus</taxon>
        <taxon>Aspergillus subgen. Nidulantes</taxon>
    </lineage>
</organism>
<accession>A0A0F8UJH9</accession>
<dbReference type="OrthoDB" id="5418749at2759"/>
<reference evidence="2 3" key="1">
    <citation type="submission" date="2015-02" db="EMBL/GenBank/DDBJ databases">
        <title>Draft Genome Sequences of Two Closely-Related Aflatoxigenic Aspergillus Species Obtained from the Cote d'Ivoire.</title>
        <authorList>
            <person name="Moore G.G."/>
            <person name="Beltz S.B."/>
            <person name="Mack B.M."/>
        </authorList>
    </citation>
    <scope>NUCLEOTIDE SEQUENCE [LARGE SCALE GENOMIC DNA]</scope>
    <source>
        <strain evidence="2 3">SRRC1468</strain>
    </source>
</reference>
<dbReference type="PANTHER" id="PTHR42030:SF1">
    <property type="entry name" value="DRBM DOMAIN-CONTAINING PROTEIN"/>
    <property type="match status" value="1"/>
</dbReference>
<sequence>MSDQSVIKYDWRLKLDNYCWKANIESPTYNTFSDRRGCFQIISSQIGFPVGVELGVELKVQWSRTENACLMLNSENVSADCLVLIIGGRTAWSCTVTVTGRGTYAARYWYDGRFVDNAKEDAAEVALKILDPQGQSGQTSSQEPFQGYIERR</sequence>
<comment type="caution">
    <text evidence="2">The sequence shown here is derived from an EMBL/GenBank/DDBJ whole genome shotgun (WGS) entry which is preliminary data.</text>
</comment>
<protein>
    <submittedName>
        <fullName evidence="2">Uncharacterized protein</fullName>
    </submittedName>
</protein>
<proteinExistence type="predicted"/>
<feature type="region of interest" description="Disordered" evidence="1">
    <location>
        <begin position="133"/>
        <end position="152"/>
    </location>
</feature>